<dbReference type="EMBL" id="BAABHV010000009">
    <property type="protein sequence ID" value="GAA5052301.1"/>
    <property type="molecule type" value="Genomic_DNA"/>
</dbReference>
<dbReference type="SUPFAM" id="SSF54593">
    <property type="entry name" value="Glyoxalase/Bleomycin resistance protein/Dihydroxybiphenyl dioxygenase"/>
    <property type="match status" value="1"/>
</dbReference>
<proteinExistence type="predicted"/>
<dbReference type="CDD" id="cd06587">
    <property type="entry name" value="VOC"/>
    <property type="match status" value="1"/>
</dbReference>
<dbReference type="InterPro" id="IPR037523">
    <property type="entry name" value="VOC_core"/>
</dbReference>
<dbReference type="Gene3D" id="3.10.180.10">
    <property type="entry name" value="2,3-Dihydroxybiphenyl 1,2-Dioxygenase, domain 1"/>
    <property type="match status" value="1"/>
</dbReference>
<dbReference type="PROSITE" id="PS51819">
    <property type="entry name" value="VOC"/>
    <property type="match status" value="1"/>
</dbReference>
<evidence type="ECO:0000259" key="1">
    <source>
        <dbReference type="PROSITE" id="PS51819"/>
    </source>
</evidence>
<comment type="caution">
    <text evidence="2">The sequence shown here is derived from an EMBL/GenBank/DDBJ whole genome shotgun (WGS) entry which is preliminary data.</text>
</comment>
<feature type="domain" description="VOC" evidence="1">
    <location>
        <begin position="7"/>
        <end position="128"/>
    </location>
</feature>
<reference evidence="3" key="1">
    <citation type="journal article" date="2019" name="Int. J. Syst. Evol. Microbiol.">
        <title>The Global Catalogue of Microorganisms (GCM) 10K type strain sequencing project: providing services to taxonomists for standard genome sequencing and annotation.</title>
        <authorList>
            <consortium name="The Broad Institute Genomics Platform"/>
            <consortium name="The Broad Institute Genome Sequencing Center for Infectious Disease"/>
            <person name="Wu L."/>
            <person name="Ma J."/>
        </authorList>
    </citation>
    <scope>NUCLEOTIDE SEQUENCE [LARGE SCALE GENOMIC DNA]</scope>
    <source>
        <strain evidence="3">JCM 18014</strain>
    </source>
</reference>
<dbReference type="InterPro" id="IPR029068">
    <property type="entry name" value="Glyas_Bleomycin-R_OHBP_Dase"/>
</dbReference>
<protein>
    <recommendedName>
        <fullName evidence="1">VOC domain-containing protein</fullName>
    </recommendedName>
</protein>
<evidence type="ECO:0000313" key="3">
    <source>
        <dbReference type="Proteomes" id="UP001500518"/>
    </source>
</evidence>
<keyword evidence="3" id="KW-1185">Reference proteome</keyword>
<sequence length="130" mass="13625">MTIPTARLAFFKLNVPDADEARAFWEDAFGFAVTQTYDEDSFVEHIMALPGQAEAGPSLMLVESKPARDVSVGPGHGPVGLVCDDIAASHAHALASGATSLMDPLDVGGVLVSMLKSPQGHEIELVQPLG</sequence>
<dbReference type="Proteomes" id="UP001500518">
    <property type="component" value="Unassembled WGS sequence"/>
</dbReference>
<organism evidence="2 3">
    <name type="scientific">Erythrobacter westpacificensis</name>
    <dbReference type="NCBI Taxonomy" id="1055231"/>
    <lineage>
        <taxon>Bacteria</taxon>
        <taxon>Pseudomonadati</taxon>
        <taxon>Pseudomonadota</taxon>
        <taxon>Alphaproteobacteria</taxon>
        <taxon>Sphingomonadales</taxon>
        <taxon>Erythrobacteraceae</taxon>
        <taxon>Erythrobacter/Porphyrobacter group</taxon>
        <taxon>Erythrobacter</taxon>
    </lineage>
</organism>
<dbReference type="Pfam" id="PF00903">
    <property type="entry name" value="Glyoxalase"/>
    <property type="match status" value="1"/>
</dbReference>
<gene>
    <name evidence="2" type="ORF">GCM10023208_13020</name>
</gene>
<dbReference type="InterPro" id="IPR004360">
    <property type="entry name" value="Glyas_Fos-R_dOase_dom"/>
</dbReference>
<evidence type="ECO:0000313" key="2">
    <source>
        <dbReference type="EMBL" id="GAA5052301.1"/>
    </source>
</evidence>
<name>A0ABP9K8S3_9SPHN</name>
<accession>A0ABP9K8S3</accession>
<dbReference type="RefSeq" id="WP_346032297.1">
    <property type="nucleotide sequence ID" value="NZ_BAABHV010000009.1"/>
</dbReference>